<keyword evidence="2" id="KW-1185">Reference proteome</keyword>
<accession>A0ABW2ZLF9</accession>
<dbReference type="RefSeq" id="WP_377145397.1">
    <property type="nucleotide sequence ID" value="NZ_JBHTIA010000013.1"/>
</dbReference>
<organism evidence="1 2">
    <name type="scientific">Mucilaginibacter lutimaris</name>
    <dbReference type="NCBI Taxonomy" id="931629"/>
    <lineage>
        <taxon>Bacteria</taxon>
        <taxon>Pseudomonadati</taxon>
        <taxon>Bacteroidota</taxon>
        <taxon>Sphingobacteriia</taxon>
        <taxon>Sphingobacteriales</taxon>
        <taxon>Sphingobacteriaceae</taxon>
        <taxon>Mucilaginibacter</taxon>
    </lineage>
</organism>
<gene>
    <name evidence="1" type="ORF">ACFQZI_19190</name>
</gene>
<evidence type="ECO:0000313" key="1">
    <source>
        <dbReference type="EMBL" id="MFD0766992.1"/>
    </source>
</evidence>
<reference evidence="2" key="1">
    <citation type="journal article" date="2019" name="Int. J. Syst. Evol. Microbiol.">
        <title>The Global Catalogue of Microorganisms (GCM) 10K type strain sequencing project: providing services to taxonomists for standard genome sequencing and annotation.</title>
        <authorList>
            <consortium name="The Broad Institute Genomics Platform"/>
            <consortium name="The Broad Institute Genome Sequencing Center for Infectious Disease"/>
            <person name="Wu L."/>
            <person name="Ma J."/>
        </authorList>
    </citation>
    <scope>NUCLEOTIDE SEQUENCE [LARGE SCALE GENOMIC DNA]</scope>
    <source>
        <strain evidence="2">CCUG 60742</strain>
    </source>
</reference>
<comment type="caution">
    <text evidence="1">The sequence shown here is derived from an EMBL/GenBank/DDBJ whole genome shotgun (WGS) entry which is preliminary data.</text>
</comment>
<protein>
    <submittedName>
        <fullName evidence="1">Uncharacterized protein</fullName>
    </submittedName>
</protein>
<evidence type="ECO:0000313" key="2">
    <source>
        <dbReference type="Proteomes" id="UP001597073"/>
    </source>
</evidence>
<dbReference type="Proteomes" id="UP001597073">
    <property type="component" value="Unassembled WGS sequence"/>
</dbReference>
<proteinExistence type="predicted"/>
<name>A0ABW2ZLF9_9SPHI</name>
<sequence>MLREFDGFLKPDSLFIPDFDEKINKTASGFFSPLFADLDSDGTSELICLLAWDENYPSIAVIKKIGPTWYLLYLEDFYMFYSSPELYVGNSSSKNKTFCVRKVYNRGSGVYEDGYSFYKLINNTVYPCLDIVNDAHIVGWGLNLNQTVSSKFSFRGGRNDDIWVMYNYNFFAGPINNGDCGWCSNEEVSIVKGEKGVNYIWDNKLHKYKREVSSYRTSLEDLSDQKIACFSDMGNDKLFVRAFRDEINETLKKGTREQRAITRKYLSIVKREVRHNQKSKPNN</sequence>
<dbReference type="EMBL" id="JBHTIA010000013">
    <property type="protein sequence ID" value="MFD0766992.1"/>
    <property type="molecule type" value="Genomic_DNA"/>
</dbReference>